<protein>
    <submittedName>
        <fullName evidence="1">Uncharacterized protein</fullName>
    </submittedName>
</protein>
<sequence>INASTAVTCVKPSGNSSELVNSSSGGHPRWSEYYLRNVEISAGDPLFHMLKEQGYPYHPKTGQSMASASTYVLPFPIKAPENSILKKDLGVVEQLENWKNLKVNYTEHNPSVSIYVGEDEWIKAGKWVYDNWDIVGGLAFFPRNDHSYPLAPFEEIDQKTYHKMISKLPRIDFSRLSYYEEEDQTSGAKEYACMGGSCEI</sequence>
<feature type="non-terminal residue" evidence="1">
    <location>
        <position position="1"/>
    </location>
</feature>
<organism evidence="1">
    <name type="scientific">marine sediment metagenome</name>
    <dbReference type="NCBI Taxonomy" id="412755"/>
    <lineage>
        <taxon>unclassified sequences</taxon>
        <taxon>metagenomes</taxon>
        <taxon>ecological metagenomes</taxon>
    </lineage>
</organism>
<dbReference type="Gene3D" id="3.90.1390.10">
    <property type="entry name" value="b-12 dependent (class ii) ribonucleotide reductase, chain A, domain 3"/>
    <property type="match status" value="1"/>
</dbReference>
<name>X0RQC0_9ZZZZ</name>
<proteinExistence type="predicted"/>
<comment type="caution">
    <text evidence="1">The sequence shown here is derived from an EMBL/GenBank/DDBJ whole genome shotgun (WGS) entry which is preliminary data.</text>
</comment>
<accession>X0RQC0</accession>
<dbReference type="EMBL" id="BARS01002670">
    <property type="protein sequence ID" value="GAF71044.1"/>
    <property type="molecule type" value="Genomic_DNA"/>
</dbReference>
<evidence type="ECO:0000313" key="1">
    <source>
        <dbReference type="EMBL" id="GAF71044.1"/>
    </source>
</evidence>
<gene>
    <name evidence="1" type="ORF">S01H1_05128</name>
</gene>
<dbReference type="AlphaFoldDB" id="X0RQC0"/>
<dbReference type="SUPFAM" id="SSF51998">
    <property type="entry name" value="PFL-like glycyl radical enzymes"/>
    <property type="match status" value="1"/>
</dbReference>
<reference evidence="1" key="1">
    <citation type="journal article" date="2014" name="Front. Microbiol.">
        <title>High frequency of phylogenetically diverse reductive dehalogenase-homologous genes in deep subseafloor sedimentary metagenomes.</title>
        <authorList>
            <person name="Kawai M."/>
            <person name="Futagami T."/>
            <person name="Toyoda A."/>
            <person name="Takaki Y."/>
            <person name="Nishi S."/>
            <person name="Hori S."/>
            <person name="Arai W."/>
            <person name="Tsubouchi T."/>
            <person name="Morono Y."/>
            <person name="Uchiyama I."/>
            <person name="Ito T."/>
            <person name="Fujiyama A."/>
            <person name="Inagaki F."/>
            <person name="Takami H."/>
        </authorList>
    </citation>
    <scope>NUCLEOTIDE SEQUENCE</scope>
    <source>
        <strain evidence="1">Expedition CK06-06</strain>
    </source>
</reference>